<accession>A0A552DUM2</accession>
<dbReference type="Proteomes" id="UP000319313">
    <property type="component" value="Unassembled WGS sequence"/>
</dbReference>
<name>A0A552DUM2_MICAE</name>
<gene>
    <name evidence="1" type="ORF">EWV81_11250</name>
</gene>
<sequence length="59" mass="6848">MRLLRVQVPDFRVLKNIDLSFEKDFFPQIFPIGSLVGWVKERNPTMGNDHLIVGYCVPT</sequence>
<protein>
    <submittedName>
        <fullName evidence="1">Uncharacterized protein</fullName>
    </submittedName>
</protein>
<reference evidence="1 2" key="1">
    <citation type="submission" date="2019-01" db="EMBL/GenBank/DDBJ databases">
        <title>Coherence of Microcystis species and biogeography revealed through population genomics.</title>
        <authorList>
            <person name="Perez-Carrascal O.M."/>
            <person name="Terrat Y."/>
            <person name="Giani A."/>
            <person name="Fortin N."/>
            <person name="Tromas N."/>
            <person name="Shapiro B.J."/>
        </authorList>
    </citation>
    <scope>NUCLEOTIDE SEQUENCE [LARGE SCALE GENOMIC DNA]</scope>
    <source>
        <strain evidence="1">Ma_SC_T_19800800_S464</strain>
    </source>
</reference>
<evidence type="ECO:0000313" key="1">
    <source>
        <dbReference type="EMBL" id="TRU25899.1"/>
    </source>
</evidence>
<evidence type="ECO:0000313" key="2">
    <source>
        <dbReference type="Proteomes" id="UP000319313"/>
    </source>
</evidence>
<organism evidence="1 2">
    <name type="scientific">Microcystis aeruginosa Ma_SC_T_19800800_S464</name>
    <dbReference type="NCBI Taxonomy" id="2486257"/>
    <lineage>
        <taxon>Bacteria</taxon>
        <taxon>Bacillati</taxon>
        <taxon>Cyanobacteriota</taxon>
        <taxon>Cyanophyceae</taxon>
        <taxon>Oscillatoriophycideae</taxon>
        <taxon>Chroococcales</taxon>
        <taxon>Microcystaceae</taxon>
        <taxon>Microcystis</taxon>
    </lineage>
</organism>
<dbReference type="EMBL" id="SFBL01000090">
    <property type="protein sequence ID" value="TRU25899.1"/>
    <property type="molecule type" value="Genomic_DNA"/>
</dbReference>
<dbReference type="AlphaFoldDB" id="A0A552DUM2"/>
<proteinExistence type="predicted"/>
<comment type="caution">
    <text evidence="1">The sequence shown here is derived from an EMBL/GenBank/DDBJ whole genome shotgun (WGS) entry which is preliminary data.</text>
</comment>